<sequence length="331" mass="34747">MSLIFSAFQLGPLRLKNRLVMAPMQQYRGAPDGSATAYHPLHYGRCAEGGIGLIVVESTAVASNGRLFKDDIGIFHERHVAPLRAVTDAVHAHGVPVFIQLSHGGRKSNPPAAERLLAPSAIAFDGSYGKPEAMSEQDIADAVQAFADAARRAVAAGFDGIELHAAHGYLIHQFLSPLSNRREDGYGGSAEGRQRFAMEVLAAVRAVVGADYPVSLRVSASDYVEGGLTPESVAAAVNALAPLGLAAVHVSSGGLLPIAPASSQPGYQLGWAQAIRQAVSIPVIAVGGLHRRSLIEQVLAQGQADLVAIGRPILERPDFMTDKLASVSFEG</sequence>
<comment type="cofactor">
    <cofactor evidence="1">
        <name>FMN</name>
        <dbReference type="ChEBI" id="CHEBI:58210"/>
    </cofactor>
</comment>
<keyword evidence="3" id="KW-0288">FMN</keyword>
<evidence type="ECO:0000259" key="6">
    <source>
        <dbReference type="Pfam" id="PF00724"/>
    </source>
</evidence>
<keyword evidence="8" id="KW-1185">Reference proteome</keyword>
<dbReference type="GO" id="GO:0003959">
    <property type="term" value="F:NADPH dehydrogenase activity"/>
    <property type="evidence" value="ECO:0007669"/>
    <property type="project" value="InterPro"/>
</dbReference>
<dbReference type="PANTHER" id="PTHR43303:SF4">
    <property type="entry name" value="NADPH DEHYDROGENASE C23G7.10C-RELATED"/>
    <property type="match status" value="1"/>
</dbReference>
<dbReference type="InterPro" id="IPR013785">
    <property type="entry name" value="Aldolase_TIM"/>
</dbReference>
<accession>A0A857J126</accession>
<dbReference type="AlphaFoldDB" id="A0A857J126"/>
<dbReference type="EMBL" id="CP047650">
    <property type="protein sequence ID" value="QHI97580.1"/>
    <property type="molecule type" value="Genomic_DNA"/>
</dbReference>
<reference evidence="7 8" key="1">
    <citation type="submission" date="2020-01" db="EMBL/GenBank/DDBJ databases">
        <title>Genome sequencing of strain KACC 21265.</title>
        <authorList>
            <person name="Heo J."/>
            <person name="Kim S.-J."/>
            <person name="Kim J.-S."/>
            <person name="Hong S.-B."/>
            <person name="Kwon S.-W."/>
        </authorList>
    </citation>
    <scope>NUCLEOTIDE SEQUENCE [LARGE SCALE GENOMIC DNA]</scope>
    <source>
        <strain evidence="7 8">KACC 21265</strain>
    </source>
</reference>
<dbReference type="Pfam" id="PF00724">
    <property type="entry name" value="Oxidored_FMN"/>
    <property type="match status" value="1"/>
</dbReference>
<dbReference type="RefSeq" id="WP_160551098.1">
    <property type="nucleotide sequence ID" value="NZ_CP047650.1"/>
</dbReference>
<dbReference type="InterPro" id="IPR001155">
    <property type="entry name" value="OxRdtase_FMN_N"/>
</dbReference>
<evidence type="ECO:0000256" key="4">
    <source>
        <dbReference type="ARBA" id="ARBA00022857"/>
    </source>
</evidence>
<evidence type="ECO:0000256" key="2">
    <source>
        <dbReference type="ARBA" id="ARBA00022630"/>
    </source>
</evidence>
<dbReference type="Proteomes" id="UP000464787">
    <property type="component" value="Chromosome"/>
</dbReference>
<keyword evidence="4" id="KW-0521">NADP</keyword>
<feature type="domain" description="NADH:flavin oxidoreductase/NADH oxidase N-terminal" evidence="6">
    <location>
        <begin position="4"/>
        <end position="320"/>
    </location>
</feature>
<dbReference type="Gene3D" id="3.20.20.70">
    <property type="entry name" value="Aldolase class I"/>
    <property type="match status" value="1"/>
</dbReference>
<gene>
    <name evidence="7" type="ORF">GT347_06010</name>
</gene>
<keyword evidence="2" id="KW-0285">Flavoprotein</keyword>
<dbReference type="KEGG" id="xyk:GT347_06010"/>
<dbReference type="GO" id="GO:0010181">
    <property type="term" value="F:FMN binding"/>
    <property type="evidence" value="ECO:0007669"/>
    <property type="project" value="InterPro"/>
</dbReference>
<evidence type="ECO:0000313" key="7">
    <source>
        <dbReference type="EMBL" id="QHI97580.1"/>
    </source>
</evidence>
<protein>
    <submittedName>
        <fullName evidence="7">NADH:flavin oxidoreductase</fullName>
    </submittedName>
</protein>
<proteinExistence type="predicted"/>
<dbReference type="InterPro" id="IPR044152">
    <property type="entry name" value="YqjM-like"/>
</dbReference>
<evidence type="ECO:0000256" key="3">
    <source>
        <dbReference type="ARBA" id="ARBA00022643"/>
    </source>
</evidence>
<evidence type="ECO:0000256" key="5">
    <source>
        <dbReference type="ARBA" id="ARBA00023002"/>
    </source>
</evidence>
<keyword evidence="5" id="KW-0560">Oxidoreductase</keyword>
<organism evidence="7 8">
    <name type="scientific">Xylophilus rhododendri</name>
    <dbReference type="NCBI Taxonomy" id="2697032"/>
    <lineage>
        <taxon>Bacteria</taxon>
        <taxon>Pseudomonadati</taxon>
        <taxon>Pseudomonadota</taxon>
        <taxon>Betaproteobacteria</taxon>
        <taxon>Burkholderiales</taxon>
        <taxon>Xylophilus</taxon>
    </lineage>
</organism>
<evidence type="ECO:0000313" key="8">
    <source>
        <dbReference type="Proteomes" id="UP000464787"/>
    </source>
</evidence>
<dbReference type="GO" id="GO:0050661">
    <property type="term" value="F:NADP binding"/>
    <property type="evidence" value="ECO:0007669"/>
    <property type="project" value="InterPro"/>
</dbReference>
<name>A0A857J126_9BURK</name>
<evidence type="ECO:0000256" key="1">
    <source>
        <dbReference type="ARBA" id="ARBA00001917"/>
    </source>
</evidence>
<dbReference type="PANTHER" id="PTHR43303">
    <property type="entry name" value="NADPH DEHYDROGENASE C23G7.10C-RELATED"/>
    <property type="match status" value="1"/>
</dbReference>
<dbReference type="SUPFAM" id="SSF51395">
    <property type="entry name" value="FMN-linked oxidoreductases"/>
    <property type="match status" value="1"/>
</dbReference>